<dbReference type="OrthoDB" id="268029at2"/>
<sequence>MSNFLIPRWFLMIVTLVGLTGCGSNNVKLASVSGTVTMNGEPLPGTTVLFRPRTTEGDSELKGAAESYGKTDEQGRYELAVVMTGDNGAVVGPNDVIITLDVFEEILPSYDSSGKDRRGPNPIPAEYNSKTTLKFDVPPEGAENADFKLVNPDFKVPDKKAHPEKDV</sequence>
<dbReference type="AlphaFoldDB" id="A0A517RIB4"/>
<evidence type="ECO:0000256" key="1">
    <source>
        <dbReference type="SAM" id="MobiDB-lite"/>
    </source>
</evidence>
<reference evidence="2 3" key="1">
    <citation type="submission" date="2019-02" db="EMBL/GenBank/DDBJ databases">
        <title>Deep-cultivation of Planctomycetes and their phenomic and genomic characterization uncovers novel biology.</title>
        <authorList>
            <person name="Wiegand S."/>
            <person name="Jogler M."/>
            <person name="Boedeker C."/>
            <person name="Pinto D."/>
            <person name="Vollmers J."/>
            <person name="Rivas-Marin E."/>
            <person name="Kohn T."/>
            <person name="Peeters S.H."/>
            <person name="Heuer A."/>
            <person name="Rast P."/>
            <person name="Oberbeckmann S."/>
            <person name="Bunk B."/>
            <person name="Jeske O."/>
            <person name="Meyerdierks A."/>
            <person name="Storesund J.E."/>
            <person name="Kallscheuer N."/>
            <person name="Luecker S."/>
            <person name="Lage O.M."/>
            <person name="Pohl T."/>
            <person name="Merkel B.J."/>
            <person name="Hornburger P."/>
            <person name="Mueller R.-W."/>
            <person name="Bruemmer F."/>
            <person name="Labrenz M."/>
            <person name="Spormann A.M."/>
            <person name="Op den Camp H."/>
            <person name="Overmann J."/>
            <person name="Amann R."/>
            <person name="Jetten M.S.M."/>
            <person name="Mascher T."/>
            <person name="Medema M.H."/>
            <person name="Devos D.P."/>
            <person name="Kaster A.-K."/>
            <person name="Ovreas L."/>
            <person name="Rohde M."/>
            <person name="Galperin M.Y."/>
            <person name="Jogler C."/>
        </authorList>
    </citation>
    <scope>NUCLEOTIDE SEQUENCE [LARGE SCALE GENOMIC DNA]</scope>
    <source>
        <strain evidence="2 3">Pan241w</strain>
    </source>
</reference>
<dbReference type="RefSeq" id="WP_145218426.1">
    <property type="nucleotide sequence ID" value="NZ_CP036269.1"/>
</dbReference>
<feature type="compositionally biased region" description="Basic and acidic residues" evidence="1">
    <location>
        <begin position="155"/>
        <end position="167"/>
    </location>
</feature>
<evidence type="ECO:0000313" key="2">
    <source>
        <dbReference type="EMBL" id="QDT43616.1"/>
    </source>
</evidence>
<accession>A0A517RIB4</accession>
<dbReference type="KEGG" id="gaz:Pan241w_37180"/>
<gene>
    <name evidence="2" type="ORF">Pan241w_37180</name>
</gene>
<dbReference type="EMBL" id="CP036269">
    <property type="protein sequence ID" value="QDT43616.1"/>
    <property type="molecule type" value="Genomic_DNA"/>
</dbReference>
<keyword evidence="3" id="KW-1185">Reference proteome</keyword>
<organism evidence="2 3">
    <name type="scientific">Gimesia alba</name>
    <dbReference type="NCBI Taxonomy" id="2527973"/>
    <lineage>
        <taxon>Bacteria</taxon>
        <taxon>Pseudomonadati</taxon>
        <taxon>Planctomycetota</taxon>
        <taxon>Planctomycetia</taxon>
        <taxon>Planctomycetales</taxon>
        <taxon>Planctomycetaceae</taxon>
        <taxon>Gimesia</taxon>
    </lineage>
</organism>
<proteinExistence type="predicted"/>
<protein>
    <recommendedName>
        <fullName evidence="4">Carboxypeptidase regulatory-like domain-containing protein</fullName>
    </recommendedName>
</protein>
<name>A0A517RIB4_9PLAN</name>
<feature type="region of interest" description="Disordered" evidence="1">
    <location>
        <begin position="110"/>
        <end position="167"/>
    </location>
</feature>
<evidence type="ECO:0008006" key="4">
    <source>
        <dbReference type="Google" id="ProtNLM"/>
    </source>
</evidence>
<evidence type="ECO:0000313" key="3">
    <source>
        <dbReference type="Proteomes" id="UP000317171"/>
    </source>
</evidence>
<dbReference type="Proteomes" id="UP000317171">
    <property type="component" value="Chromosome"/>
</dbReference>